<organism evidence="1">
    <name type="scientific">marine sediment metagenome</name>
    <dbReference type="NCBI Taxonomy" id="412755"/>
    <lineage>
        <taxon>unclassified sequences</taxon>
        <taxon>metagenomes</taxon>
        <taxon>ecological metagenomes</taxon>
    </lineage>
</organism>
<comment type="caution">
    <text evidence="1">The sequence shown here is derived from an EMBL/GenBank/DDBJ whole genome shotgun (WGS) entry which is preliminary data.</text>
</comment>
<evidence type="ECO:0000313" key="1">
    <source>
        <dbReference type="EMBL" id="KKM92647.1"/>
    </source>
</evidence>
<dbReference type="AlphaFoldDB" id="A0A0F9PH47"/>
<name>A0A0F9PH47_9ZZZZ</name>
<protein>
    <submittedName>
        <fullName evidence="1">Uncharacterized protein</fullName>
    </submittedName>
</protein>
<accession>A0A0F9PH47</accession>
<gene>
    <name evidence="1" type="ORF">LCGC14_1216420</name>
</gene>
<sequence length="103" mass="11891">MSRLCQDSINKMSLLDALMVDMTTKYDSKIFCNLKFMADEERTCDIIFSTFSCIASSIELSGKEIHLAIKQDNLTGLLKLRCMHSLYSMKNLIEDELEKLEKR</sequence>
<dbReference type="EMBL" id="LAZR01006365">
    <property type="protein sequence ID" value="KKM92647.1"/>
    <property type="molecule type" value="Genomic_DNA"/>
</dbReference>
<proteinExistence type="predicted"/>
<reference evidence="1" key="1">
    <citation type="journal article" date="2015" name="Nature">
        <title>Complex archaea that bridge the gap between prokaryotes and eukaryotes.</title>
        <authorList>
            <person name="Spang A."/>
            <person name="Saw J.H."/>
            <person name="Jorgensen S.L."/>
            <person name="Zaremba-Niedzwiedzka K."/>
            <person name="Martijn J."/>
            <person name="Lind A.E."/>
            <person name="van Eijk R."/>
            <person name="Schleper C."/>
            <person name="Guy L."/>
            <person name="Ettema T.J."/>
        </authorList>
    </citation>
    <scope>NUCLEOTIDE SEQUENCE</scope>
</reference>